<sequence length="529" mass="58082">MSQELDYHSSRVAAGRLSRREFLGRATALGVSAALASSLFADAAKAQTPRKGGLLKAGVSGGASTDSLDPASFPATVPILLGKCWGELLMEMTPDGGIEYRIAEQIDSSKDAKTWTMKIRKGIHFHNGKEVTAQDVVETLERHSDEKSKSAALGLMKGIESLKADGSEVVVTLKEPNVDLPYLLTDYHLVIQPNGGKDNPAAGIGAGPYKVTVNEPGVRHGGEKFKDYWQGDKLGHADQVEIVVINDATARIAALQSNQVHIINDLGPKVVDLLKHIPGVTIQNAPGRGYSYFNMFCDTAPFDNNDLRMALKLAMDREEMLNKILRGYGTLGNDFPINPSYQLFPEDIEQRTFDPDKAKFHYKKSGHSGPILLRTSEAAFPGAVDAAQLYQQSCAKGGIAVEVKREPSDGYWSEVWLKQPFSTGAWNGRPTQDQIYSTAYLSTAAWNDTHFFNKKFDKLLIQARAEFDQGKRKDLYREMAVIVRDEGGTIAPTFYQYIDATGPGVKGFVKSSMRELGNDYALVHCWLEA</sequence>
<dbReference type="AlphaFoldDB" id="A0A1R3V879"/>
<dbReference type="CDD" id="cd08503">
    <property type="entry name" value="PBP2_NikA_DppA_OppA_like_17"/>
    <property type="match status" value="1"/>
</dbReference>
<organism evidence="6 7">
    <name type="scientific">Mesorhizobium prunaredense</name>
    <dbReference type="NCBI Taxonomy" id="1631249"/>
    <lineage>
        <taxon>Bacteria</taxon>
        <taxon>Pseudomonadati</taxon>
        <taxon>Pseudomonadota</taxon>
        <taxon>Alphaproteobacteria</taxon>
        <taxon>Hyphomicrobiales</taxon>
        <taxon>Phyllobacteriaceae</taxon>
        <taxon>Mesorhizobium</taxon>
    </lineage>
</organism>
<evidence type="ECO:0000256" key="4">
    <source>
        <dbReference type="ARBA" id="ARBA00022729"/>
    </source>
</evidence>
<dbReference type="EMBL" id="FTPD01000017">
    <property type="protein sequence ID" value="SIT56093.1"/>
    <property type="molecule type" value="Genomic_DNA"/>
</dbReference>
<dbReference type="InterPro" id="IPR006311">
    <property type="entry name" value="TAT_signal"/>
</dbReference>
<dbReference type="InterPro" id="IPR019546">
    <property type="entry name" value="TAT_signal_bac_arc"/>
</dbReference>
<proteinExistence type="inferred from homology"/>
<keyword evidence="3" id="KW-0813">Transport</keyword>
<comment type="subcellular location">
    <subcellularLocation>
        <location evidence="1">Periplasm</location>
    </subcellularLocation>
</comment>
<dbReference type="InterPro" id="IPR000914">
    <property type="entry name" value="SBP_5_dom"/>
</dbReference>
<gene>
    <name evidence="6" type="ORF">BQ8794_240300</name>
</gene>
<name>A0A1R3V879_9HYPH</name>
<dbReference type="Proteomes" id="UP000188388">
    <property type="component" value="Unassembled WGS sequence"/>
</dbReference>
<dbReference type="GO" id="GO:0030288">
    <property type="term" value="C:outer membrane-bounded periplasmic space"/>
    <property type="evidence" value="ECO:0007669"/>
    <property type="project" value="UniProtKB-ARBA"/>
</dbReference>
<dbReference type="GO" id="GO:1904680">
    <property type="term" value="F:peptide transmembrane transporter activity"/>
    <property type="evidence" value="ECO:0007669"/>
    <property type="project" value="TreeGrafter"/>
</dbReference>
<dbReference type="InterPro" id="IPR030678">
    <property type="entry name" value="Peptide/Ni-bd"/>
</dbReference>
<dbReference type="GO" id="GO:0043190">
    <property type="term" value="C:ATP-binding cassette (ABC) transporter complex"/>
    <property type="evidence" value="ECO:0007669"/>
    <property type="project" value="InterPro"/>
</dbReference>
<dbReference type="GO" id="GO:0015833">
    <property type="term" value="P:peptide transport"/>
    <property type="evidence" value="ECO:0007669"/>
    <property type="project" value="TreeGrafter"/>
</dbReference>
<reference evidence="7" key="1">
    <citation type="submission" date="2017-01" db="EMBL/GenBank/DDBJ databases">
        <authorList>
            <person name="Brunel B."/>
        </authorList>
    </citation>
    <scope>NUCLEOTIDE SEQUENCE [LARGE SCALE GENOMIC DNA]</scope>
</reference>
<dbReference type="PIRSF" id="PIRSF002741">
    <property type="entry name" value="MppA"/>
    <property type="match status" value="1"/>
</dbReference>
<dbReference type="STRING" id="1631249.BQ8794_240300"/>
<protein>
    <submittedName>
        <fullName evidence="6">Putative ABC transporter</fullName>
    </submittedName>
</protein>
<feature type="domain" description="Solute-binding protein family 5" evidence="5">
    <location>
        <begin position="99"/>
        <end position="447"/>
    </location>
</feature>
<dbReference type="PANTHER" id="PTHR30290">
    <property type="entry name" value="PERIPLASMIC BINDING COMPONENT OF ABC TRANSPORTER"/>
    <property type="match status" value="1"/>
</dbReference>
<dbReference type="InterPro" id="IPR039424">
    <property type="entry name" value="SBP_5"/>
</dbReference>
<evidence type="ECO:0000259" key="5">
    <source>
        <dbReference type="Pfam" id="PF00496"/>
    </source>
</evidence>
<evidence type="ECO:0000256" key="2">
    <source>
        <dbReference type="ARBA" id="ARBA00005695"/>
    </source>
</evidence>
<dbReference type="Gene3D" id="3.10.105.10">
    <property type="entry name" value="Dipeptide-binding Protein, Domain 3"/>
    <property type="match status" value="1"/>
</dbReference>
<dbReference type="PANTHER" id="PTHR30290:SF10">
    <property type="entry name" value="PERIPLASMIC OLIGOPEPTIDE-BINDING PROTEIN-RELATED"/>
    <property type="match status" value="1"/>
</dbReference>
<dbReference type="NCBIfam" id="TIGR01409">
    <property type="entry name" value="TAT_signal_seq"/>
    <property type="match status" value="1"/>
</dbReference>
<evidence type="ECO:0000256" key="1">
    <source>
        <dbReference type="ARBA" id="ARBA00004418"/>
    </source>
</evidence>
<dbReference type="PROSITE" id="PS51318">
    <property type="entry name" value="TAT"/>
    <property type="match status" value="1"/>
</dbReference>
<evidence type="ECO:0000313" key="6">
    <source>
        <dbReference type="EMBL" id="SIT56093.1"/>
    </source>
</evidence>
<accession>A0A1R3V879</accession>
<dbReference type="RefSeq" id="WP_077379083.1">
    <property type="nucleotide sequence ID" value="NZ_FTPD01000017.1"/>
</dbReference>
<keyword evidence="4" id="KW-0732">Signal</keyword>
<dbReference type="SUPFAM" id="SSF53850">
    <property type="entry name" value="Periplasmic binding protein-like II"/>
    <property type="match status" value="1"/>
</dbReference>
<comment type="similarity">
    <text evidence="2">Belongs to the bacterial solute-binding protein 5 family.</text>
</comment>
<dbReference type="Gene3D" id="3.40.190.10">
    <property type="entry name" value="Periplasmic binding protein-like II"/>
    <property type="match status" value="1"/>
</dbReference>
<keyword evidence="7" id="KW-1185">Reference proteome</keyword>
<evidence type="ECO:0000313" key="7">
    <source>
        <dbReference type="Proteomes" id="UP000188388"/>
    </source>
</evidence>
<evidence type="ECO:0000256" key="3">
    <source>
        <dbReference type="ARBA" id="ARBA00022448"/>
    </source>
</evidence>
<dbReference type="Pfam" id="PF00496">
    <property type="entry name" value="SBP_bac_5"/>
    <property type="match status" value="1"/>
</dbReference>